<reference evidence="1 2" key="1">
    <citation type="submission" date="2017-01" db="EMBL/GenBank/DDBJ databases">
        <authorList>
            <person name="Mah S.A."/>
            <person name="Swanson W.J."/>
            <person name="Moy G.W."/>
            <person name="Vacquier V.D."/>
        </authorList>
    </citation>
    <scope>NUCLEOTIDE SEQUENCE [LARGE SCALE GENOMIC DNA]</scope>
    <source>
        <strain evidence="1 2">GSMNP</strain>
    </source>
</reference>
<gene>
    <name evidence="1" type="ORF">AYI70_g1857</name>
</gene>
<organism evidence="1 2">
    <name type="scientific">Smittium culicis</name>
    <dbReference type="NCBI Taxonomy" id="133412"/>
    <lineage>
        <taxon>Eukaryota</taxon>
        <taxon>Fungi</taxon>
        <taxon>Fungi incertae sedis</taxon>
        <taxon>Zoopagomycota</taxon>
        <taxon>Kickxellomycotina</taxon>
        <taxon>Harpellomycetes</taxon>
        <taxon>Harpellales</taxon>
        <taxon>Legeriomycetaceae</taxon>
        <taxon>Smittium</taxon>
    </lineage>
</organism>
<evidence type="ECO:0000313" key="1">
    <source>
        <dbReference type="EMBL" id="OMJ24036.1"/>
    </source>
</evidence>
<dbReference type="EMBL" id="LSSN01000419">
    <property type="protein sequence ID" value="OMJ24036.1"/>
    <property type="molecule type" value="Genomic_DNA"/>
</dbReference>
<comment type="caution">
    <text evidence="1">The sequence shown here is derived from an EMBL/GenBank/DDBJ whole genome shotgun (WGS) entry which is preliminary data.</text>
</comment>
<proteinExistence type="predicted"/>
<sequence>MNFFPTSTKLSQTRKSSKFQFAISRCSWDRTSIWDTVRFSGPHEHLIEAQFFVNAPHGDVISDLGNPEDLIGQ</sequence>
<evidence type="ECO:0000313" key="2">
    <source>
        <dbReference type="Proteomes" id="UP000187283"/>
    </source>
</evidence>
<keyword evidence="2" id="KW-1185">Reference proteome</keyword>
<dbReference type="Proteomes" id="UP000187283">
    <property type="component" value="Unassembled WGS sequence"/>
</dbReference>
<accession>A0A1R1YBI6</accession>
<protein>
    <submittedName>
        <fullName evidence="1">Uncharacterized protein</fullName>
    </submittedName>
</protein>
<name>A0A1R1YBI6_9FUNG</name>
<dbReference type="AlphaFoldDB" id="A0A1R1YBI6"/>